<feature type="binding site" evidence="7">
    <location>
        <position position="66"/>
    </location>
    <ligand>
        <name>Zn(2+)</name>
        <dbReference type="ChEBI" id="CHEBI:29105"/>
        <note>catalytic</note>
    </ligand>
</feature>
<evidence type="ECO:0000256" key="5">
    <source>
        <dbReference type="ARBA" id="ARBA00022833"/>
    </source>
</evidence>
<comment type="cofactor">
    <cofactor evidence="7">
        <name>Zn(2+)</name>
        <dbReference type="ChEBI" id="CHEBI:29105"/>
    </cofactor>
    <text evidence="7">Binds 1 zinc ion per subunit.</text>
</comment>
<feature type="binding site" evidence="7">
    <location>
        <position position="99"/>
    </location>
    <ligand>
        <name>Zn(2+)</name>
        <dbReference type="ChEBI" id="CHEBI:29105"/>
        <note>catalytic</note>
    </ligand>
</feature>
<evidence type="ECO:0000256" key="7">
    <source>
        <dbReference type="HAMAP-Rule" id="MF_00972"/>
    </source>
</evidence>
<dbReference type="Pfam" id="PF14437">
    <property type="entry name" value="MafB19-deam"/>
    <property type="match status" value="1"/>
</dbReference>
<keyword evidence="4 7" id="KW-0378">Hydrolase</keyword>
<feature type="domain" description="CMP/dCMP-type deaminase" evidence="8">
    <location>
        <begin position="15"/>
        <end position="137"/>
    </location>
</feature>
<dbReference type="PROSITE" id="PS51747">
    <property type="entry name" value="CYT_DCMP_DEAMINASES_2"/>
    <property type="match status" value="1"/>
</dbReference>
<evidence type="ECO:0000313" key="10">
    <source>
        <dbReference type="Proteomes" id="UP000663088"/>
    </source>
</evidence>
<dbReference type="InterPro" id="IPR028883">
    <property type="entry name" value="tRNA_aden_deaminase"/>
</dbReference>
<dbReference type="Proteomes" id="UP000663088">
    <property type="component" value="Chromosome"/>
</dbReference>
<evidence type="ECO:0000256" key="6">
    <source>
        <dbReference type="ARBA" id="ARBA00048045"/>
    </source>
</evidence>
<protein>
    <recommendedName>
        <fullName evidence="7">tRNA-specific adenosine deaminase</fullName>
        <ecNumber evidence="7">3.5.4.33</ecNumber>
    </recommendedName>
</protein>
<feature type="binding site" evidence="7">
    <location>
        <position position="96"/>
    </location>
    <ligand>
        <name>Zn(2+)</name>
        <dbReference type="ChEBI" id="CHEBI:29105"/>
        <note>catalytic</note>
    </ligand>
</feature>
<dbReference type="SUPFAM" id="SSF53927">
    <property type="entry name" value="Cytidine deaminase-like"/>
    <property type="match status" value="1"/>
</dbReference>
<dbReference type="PANTHER" id="PTHR11079">
    <property type="entry name" value="CYTOSINE DEAMINASE FAMILY MEMBER"/>
    <property type="match status" value="1"/>
</dbReference>
<dbReference type="InterPro" id="IPR016192">
    <property type="entry name" value="APOBEC/CMP_deaminase_Zn-bd"/>
</dbReference>
<proteinExistence type="inferred from homology"/>
<reference evidence="9 10" key="1">
    <citation type="submission" date="2020-12" db="EMBL/GenBank/DDBJ databases">
        <authorList>
            <person name="Awala S.I."/>
            <person name="Gwak J.-H."/>
            <person name="Kim S.-J."/>
            <person name="Rhee S.-K."/>
        </authorList>
    </citation>
    <scope>NUCLEOTIDE SEQUENCE [LARGE SCALE GENOMIC DNA]</scope>
    <source>
        <strain evidence="9 10">IT5</strain>
    </source>
</reference>
<keyword evidence="5 7" id="KW-0862">Zinc</keyword>
<evidence type="ECO:0000256" key="3">
    <source>
        <dbReference type="ARBA" id="ARBA00022723"/>
    </source>
</evidence>
<evidence type="ECO:0000259" key="8">
    <source>
        <dbReference type="PROSITE" id="PS51747"/>
    </source>
</evidence>
<feature type="active site" description="Proton donor" evidence="7">
    <location>
        <position position="68"/>
    </location>
</feature>
<dbReference type="EMBL" id="CP065956">
    <property type="protein sequence ID" value="QSR87577.1"/>
    <property type="molecule type" value="Genomic_DNA"/>
</dbReference>
<dbReference type="RefSeq" id="WP_206848024.1">
    <property type="nucleotide sequence ID" value="NZ_CP065956.1"/>
</dbReference>
<dbReference type="EC" id="3.5.4.33" evidence="7"/>
<dbReference type="InterPro" id="IPR002125">
    <property type="entry name" value="CMP_dCMP_dom"/>
</dbReference>
<dbReference type="PROSITE" id="PS00903">
    <property type="entry name" value="CYT_DCMP_DEAMINASES_1"/>
    <property type="match status" value="1"/>
</dbReference>
<dbReference type="Gene3D" id="3.40.140.10">
    <property type="entry name" value="Cytidine Deaminase, domain 2"/>
    <property type="match status" value="1"/>
</dbReference>
<comment type="function">
    <text evidence="7">Catalyzes the deamination of adenosine to inosine at the wobble position 34 of tRNA(Arg2).</text>
</comment>
<accession>A0ABX7PX58</accession>
<dbReference type="InterPro" id="IPR058535">
    <property type="entry name" value="MafB19-deam"/>
</dbReference>
<comment type="catalytic activity">
    <reaction evidence="6 7">
        <text>adenosine(34) in tRNA + H2O + H(+) = inosine(34) in tRNA + NH4(+)</text>
        <dbReference type="Rhea" id="RHEA:43168"/>
        <dbReference type="Rhea" id="RHEA-COMP:10373"/>
        <dbReference type="Rhea" id="RHEA-COMP:10374"/>
        <dbReference type="ChEBI" id="CHEBI:15377"/>
        <dbReference type="ChEBI" id="CHEBI:15378"/>
        <dbReference type="ChEBI" id="CHEBI:28938"/>
        <dbReference type="ChEBI" id="CHEBI:74411"/>
        <dbReference type="ChEBI" id="CHEBI:82852"/>
        <dbReference type="EC" id="3.5.4.33"/>
    </reaction>
</comment>
<evidence type="ECO:0000313" key="9">
    <source>
        <dbReference type="EMBL" id="QSR87577.1"/>
    </source>
</evidence>
<dbReference type="PANTHER" id="PTHR11079:SF179">
    <property type="entry name" value="TRNA(ADENINE(34)) DEAMINASE, CHLOROPLASTIC"/>
    <property type="match status" value="1"/>
</dbReference>
<dbReference type="InterPro" id="IPR016193">
    <property type="entry name" value="Cytidine_deaminase-like"/>
</dbReference>
<evidence type="ECO:0000256" key="4">
    <source>
        <dbReference type="ARBA" id="ARBA00022801"/>
    </source>
</evidence>
<organism evidence="9 10">
    <name type="scientific">Candidatus Methylacidiphilum infernorum</name>
    <dbReference type="NCBI Taxonomy" id="511746"/>
    <lineage>
        <taxon>Bacteria</taxon>
        <taxon>Pseudomonadati</taxon>
        <taxon>Verrucomicrobiota</taxon>
        <taxon>Methylacidiphilae</taxon>
        <taxon>Methylacidiphilales</taxon>
        <taxon>Methylacidiphilaceae</taxon>
        <taxon>Methylacidiphilum (ex Ratnadevi et al. 2023)</taxon>
    </lineage>
</organism>
<name>A0ABX7PX58_9BACT</name>
<evidence type="ECO:0000256" key="1">
    <source>
        <dbReference type="ARBA" id="ARBA00010669"/>
    </source>
</evidence>
<gene>
    <name evidence="7" type="primary">tadA</name>
    <name evidence="9" type="ORF">EM20IM_04435</name>
</gene>
<keyword evidence="3 7" id="KW-0479">Metal-binding</keyword>
<evidence type="ECO:0000256" key="2">
    <source>
        <dbReference type="ARBA" id="ARBA00022694"/>
    </source>
</evidence>
<dbReference type="HAMAP" id="MF_00972">
    <property type="entry name" value="tRNA_aden_deaminase"/>
    <property type="match status" value="1"/>
</dbReference>
<dbReference type="CDD" id="cd01285">
    <property type="entry name" value="nucleoside_deaminase"/>
    <property type="match status" value="1"/>
</dbReference>
<comment type="similarity">
    <text evidence="1">Belongs to the cytidine and deoxycytidylate deaminase family. ADAT2 subfamily.</text>
</comment>
<keyword evidence="10" id="KW-1185">Reference proteome</keyword>
<keyword evidence="2 7" id="KW-0819">tRNA processing</keyword>
<sequence length="173" mass="19859">MGKELTSQGGDERLSRDYYFMGLALEKAKEAFDNGEVPVGAVIVRGEEILGFGRNRVERHRDVTAHAEMEAIRQSQHRVGDWRLDSTTLYVTKEPCLMCWGAVFLSRIERVVFGISDPKQADFCCIKDFFAARKKPEIIPGVRSQESLELMHQFFFMLRNKKRELPRCNIGIS</sequence>
<comment type="subunit">
    <text evidence="7">Homodimer.</text>
</comment>